<dbReference type="PANTHER" id="PTHR43585:SF2">
    <property type="entry name" value="ATP-GRASP ENZYME FSQD"/>
    <property type="match status" value="1"/>
</dbReference>
<gene>
    <name evidence="6" type="ORF">CTM72_09355</name>
</gene>
<dbReference type="Pfam" id="PF21360">
    <property type="entry name" value="PylC-like_N"/>
    <property type="match status" value="1"/>
</dbReference>
<dbReference type="AlphaFoldDB" id="A0A2D3NWU3"/>
<reference evidence="6 7" key="1">
    <citation type="submission" date="2017-11" db="EMBL/GenBank/DDBJ databases">
        <title>Genome sequencing of Fusobacterium periodonticum KCOM 1261.</title>
        <authorList>
            <person name="Kook J.-K."/>
            <person name="Park S.-N."/>
            <person name="Lim Y.K."/>
        </authorList>
    </citation>
    <scope>NUCLEOTIDE SEQUENCE [LARGE SCALE GENOMIC DNA]</scope>
    <source>
        <strain evidence="6 7">KCOM 1261</strain>
    </source>
</reference>
<keyword evidence="3 4" id="KW-0067">ATP-binding</keyword>
<dbReference type="Gene3D" id="3.40.50.20">
    <property type="match status" value="1"/>
</dbReference>
<dbReference type="PROSITE" id="PS50975">
    <property type="entry name" value="ATP_GRASP"/>
    <property type="match status" value="1"/>
</dbReference>
<dbReference type="PANTHER" id="PTHR43585">
    <property type="entry name" value="FUMIPYRROLE BIOSYNTHESIS PROTEIN C"/>
    <property type="match status" value="1"/>
</dbReference>
<dbReference type="Gene3D" id="3.30.470.20">
    <property type="entry name" value="ATP-grasp fold, B domain"/>
    <property type="match status" value="1"/>
</dbReference>
<organism evidence="6 7">
    <name type="scientific">Fusobacterium pseudoperiodonticum</name>
    <dbReference type="NCBI Taxonomy" id="2663009"/>
    <lineage>
        <taxon>Bacteria</taxon>
        <taxon>Fusobacteriati</taxon>
        <taxon>Fusobacteriota</taxon>
        <taxon>Fusobacteriia</taxon>
        <taxon>Fusobacteriales</taxon>
        <taxon>Fusobacteriaceae</taxon>
        <taxon>Fusobacterium</taxon>
    </lineage>
</organism>
<evidence type="ECO:0000256" key="1">
    <source>
        <dbReference type="ARBA" id="ARBA00022598"/>
    </source>
</evidence>
<dbReference type="InterPro" id="IPR048764">
    <property type="entry name" value="PylC_N"/>
</dbReference>
<accession>A0A2D3NWU3</accession>
<evidence type="ECO:0000259" key="5">
    <source>
        <dbReference type="PROSITE" id="PS50975"/>
    </source>
</evidence>
<dbReference type="Proteomes" id="UP000230056">
    <property type="component" value="Chromosome"/>
</dbReference>
<keyword evidence="2 4" id="KW-0547">Nucleotide-binding</keyword>
<dbReference type="GO" id="GO:0046872">
    <property type="term" value="F:metal ion binding"/>
    <property type="evidence" value="ECO:0007669"/>
    <property type="project" value="InterPro"/>
</dbReference>
<dbReference type="InterPro" id="IPR052032">
    <property type="entry name" value="ATP-dep_AA_Ligase"/>
</dbReference>
<dbReference type="Gene3D" id="3.30.1490.20">
    <property type="entry name" value="ATP-grasp fold, A domain"/>
    <property type="match status" value="1"/>
</dbReference>
<dbReference type="NCBIfam" id="NF009402">
    <property type="entry name" value="PRK12767.1-1"/>
    <property type="match status" value="1"/>
</dbReference>
<dbReference type="GO" id="GO:0005524">
    <property type="term" value="F:ATP binding"/>
    <property type="evidence" value="ECO:0007669"/>
    <property type="project" value="UniProtKB-UniRule"/>
</dbReference>
<evidence type="ECO:0000256" key="4">
    <source>
        <dbReference type="PROSITE-ProRule" id="PRU00409"/>
    </source>
</evidence>
<dbReference type="InterPro" id="IPR011761">
    <property type="entry name" value="ATP-grasp"/>
</dbReference>
<dbReference type="Pfam" id="PF15632">
    <property type="entry name" value="ATPgrasp_Ter"/>
    <property type="match status" value="1"/>
</dbReference>
<sequence>MGKINILLLGVGGNVTQGILAVLNKKREQYNVIGACISEESIGLYMCDKSYISPLASEATFIKWLIDICNKEKIDIIFTGVEEIIFKIIENEEFIKNSTKAIFIGSSLEKLKIGNDKLKTCEWLKENNLNYPCFADGNKNSEIQELIKKVGFPLIAKPKNGKGSQGINILNSYDQLTNIEELDKYVIQEYLGSDNEEYTVGCYSNKEGKTQDIIIMKRKLKYGTTFMAEIVQNELVYQEARKICDLFQPKGPLNIQMRVHNNKAICFELNVRFSGTTPFRAEWGYNDVEAIIQEYIFNENIEGFLNPLKSAKGYRYFNEIYIDLEMERNLKKNNYSLNTGKNKEEKRIK</sequence>
<dbReference type="SUPFAM" id="SSF56059">
    <property type="entry name" value="Glutathione synthetase ATP-binding domain-like"/>
    <property type="match status" value="1"/>
</dbReference>
<evidence type="ECO:0000256" key="3">
    <source>
        <dbReference type="ARBA" id="ARBA00022840"/>
    </source>
</evidence>
<evidence type="ECO:0000313" key="7">
    <source>
        <dbReference type="Proteomes" id="UP000230056"/>
    </source>
</evidence>
<dbReference type="EMBL" id="CP024699">
    <property type="protein sequence ID" value="ATV59899.1"/>
    <property type="molecule type" value="Genomic_DNA"/>
</dbReference>
<keyword evidence="1 6" id="KW-0436">Ligase</keyword>
<dbReference type="InterPro" id="IPR013815">
    <property type="entry name" value="ATP_grasp_subdomain_1"/>
</dbReference>
<dbReference type="RefSeq" id="WP_100025216.1">
    <property type="nucleotide sequence ID" value="NZ_CP024699.1"/>
</dbReference>
<protein>
    <submittedName>
        <fullName evidence="6">Alpha-L-glutamate ligase</fullName>
    </submittedName>
</protein>
<dbReference type="GO" id="GO:0016874">
    <property type="term" value="F:ligase activity"/>
    <property type="evidence" value="ECO:0007669"/>
    <property type="project" value="UniProtKB-KW"/>
</dbReference>
<feature type="domain" description="ATP-grasp" evidence="5">
    <location>
        <begin position="121"/>
        <end position="296"/>
    </location>
</feature>
<name>A0A2D3NWU3_9FUSO</name>
<evidence type="ECO:0000256" key="2">
    <source>
        <dbReference type="ARBA" id="ARBA00022741"/>
    </source>
</evidence>
<proteinExistence type="predicted"/>
<evidence type="ECO:0000313" key="6">
    <source>
        <dbReference type="EMBL" id="ATV59899.1"/>
    </source>
</evidence>